<evidence type="ECO:0000256" key="3">
    <source>
        <dbReference type="ARBA" id="ARBA00022490"/>
    </source>
</evidence>
<dbReference type="InterPro" id="IPR036291">
    <property type="entry name" value="NAD(P)-bd_dom_sf"/>
</dbReference>
<evidence type="ECO:0000256" key="5">
    <source>
        <dbReference type="ARBA" id="ARBA00023002"/>
    </source>
</evidence>
<name>A0A6I6MTQ3_9ACTN</name>
<feature type="binding site" evidence="8">
    <location>
        <position position="317"/>
    </location>
    <ligand>
        <name>NAD(+)</name>
        <dbReference type="ChEBI" id="CHEBI:57540"/>
    </ligand>
</feature>
<feature type="binding site" evidence="8">
    <location>
        <position position="79"/>
    </location>
    <ligand>
        <name>NAD(+)</name>
        <dbReference type="ChEBI" id="CHEBI:57540"/>
    </ligand>
</feature>
<feature type="site" description="Activates thiol group during catalysis" evidence="9">
    <location>
        <position position="180"/>
    </location>
</feature>
<evidence type="ECO:0000256" key="9">
    <source>
        <dbReference type="PIRSR" id="PIRSR000149-4"/>
    </source>
</evidence>
<dbReference type="InterPro" id="IPR020831">
    <property type="entry name" value="GlycerAld/Erythrose_P_DH"/>
</dbReference>
<keyword evidence="13" id="KW-1185">Reference proteome</keyword>
<feature type="binding site" evidence="8">
    <location>
        <position position="121"/>
    </location>
    <ligand>
        <name>NAD(+)</name>
        <dbReference type="ChEBI" id="CHEBI:57540"/>
    </ligand>
</feature>
<dbReference type="Pfam" id="PF02800">
    <property type="entry name" value="Gp_dh_C"/>
    <property type="match status" value="1"/>
</dbReference>
<dbReference type="PANTHER" id="PTHR43148">
    <property type="entry name" value="GLYCERALDEHYDE-3-PHOSPHATE DEHYDROGENASE 2"/>
    <property type="match status" value="1"/>
</dbReference>
<feature type="binding site" evidence="8">
    <location>
        <position position="35"/>
    </location>
    <ligand>
        <name>NAD(+)</name>
        <dbReference type="ChEBI" id="CHEBI:57540"/>
    </ligand>
</feature>
<sequence>MTIRVGINGFGRIGRNYFRALLQQGADIEVVAVNDLGDTATTAHLLKYDTILGRLKQEVTHTADTITVDGHTIKVLSERNPADIPWGELGVDIVIESTGIFTKREDAAQHLAGGAKKVLISAPAKDEDITIVMGVNQDKYDPANDHVISNASCTTNCVAPMAKVLDENFGIVKGLMTTVHAYTNDQRILDFPHKDLRRARAAAENIIPTTTGAAKATALVLPQLKGKLDGIAMRVPVPTGSATDLVVQLQREVTKDEVNAAFKKAAEDGDLKGYLAYTEDPIVSSDIVGDPASCTFDSSLTMVQEGNSVKILGWYDNEWGYSNRLVDLTVFVGSQL</sequence>
<dbReference type="CDD" id="cd18126">
    <property type="entry name" value="GAPDH_I_C"/>
    <property type="match status" value="1"/>
</dbReference>
<evidence type="ECO:0000256" key="10">
    <source>
        <dbReference type="RuleBase" id="RU000397"/>
    </source>
</evidence>
<comment type="subcellular location">
    <subcellularLocation>
        <location evidence="1">Cytoplasm</location>
    </subcellularLocation>
</comment>
<proteinExistence type="inferred from homology"/>
<dbReference type="AlphaFoldDB" id="A0A6I6MTQ3"/>
<dbReference type="GO" id="GO:0006006">
    <property type="term" value="P:glucose metabolic process"/>
    <property type="evidence" value="ECO:0007669"/>
    <property type="project" value="InterPro"/>
</dbReference>
<organism evidence="12 13">
    <name type="scientific">Streptomyces broussonetiae</name>
    <dbReference type="NCBI Taxonomy" id="2686304"/>
    <lineage>
        <taxon>Bacteria</taxon>
        <taxon>Bacillati</taxon>
        <taxon>Actinomycetota</taxon>
        <taxon>Actinomycetes</taxon>
        <taxon>Kitasatosporales</taxon>
        <taxon>Streptomycetaceae</taxon>
        <taxon>Streptomyces</taxon>
    </lineage>
</organism>
<dbReference type="Pfam" id="PF00044">
    <property type="entry name" value="Gp_dh_N"/>
    <property type="match status" value="1"/>
</dbReference>
<dbReference type="FunFam" id="3.40.50.720:FF:000001">
    <property type="entry name" value="Glyceraldehyde-3-phosphate dehydrogenase"/>
    <property type="match status" value="1"/>
</dbReference>
<dbReference type="FunFam" id="3.30.360.10:FF:000002">
    <property type="entry name" value="Glyceraldehyde-3-phosphate dehydrogenase"/>
    <property type="match status" value="1"/>
</dbReference>
<feature type="binding site" evidence="7">
    <location>
        <position position="234"/>
    </location>
    <ligand>
        <name>D-glyceraldehyde 3-phosphate</name>
        <dbReference type="ChEBI" id="CHEBI:59776"/>
    </ligand>
</feature>
<evidence type="ECO:0000256" key="1">
    <source>
        <dbReference type="ARBA" id="ARBA00004496"/>
    </source>
</evidence>
<evidence type="ECO:0000256" key="8">
    <source>
        <dbReference type="PIRSR" id="PIRSR000149-3"/>
    </source>
</evidence>
<dbReference type="GO" id="GO:0005737">
    <property type="term" value="C:cytoplasm"/>
    <property type="evidence" value="ECO:0007669"/>
    <property type="project" value="UniProtKB-SubCell"/>
</dbReference>
<dbReference type="InterPro" id="IPR006424">
    <property type="entry name" value="Glyceraldehyde-3-P_DH_1"/>
</dbReference>
<evidence type="ECO:0000256" key="7">
    <source>
        <dbReference type="PIRSR" id="PIRSR000149-2"/>
    </source>
</evidence>
<dbReference type="NCBIfam" id="TIGR01534">
    <property type="entry name" value="GAPDH-I"/>
    <property type="match status" value="1"/>
</dbReference>
<dbReference type="PRINTS" id="PR00078">
    <property type="entry name" value="G3PDHDRGNASE"/>
</dbReference>
<keyword evidence="3" id="KW-0963">Cytoplasm</keyword>
<evidence type="ECO:0000256" key="6">
    <source>
        <dbReference type="PIRSR" id="PIRSR000149-1"/>
    </source>
</evidence>
<feature type="binding site" evidence="8">
    <location>
        <begin position="12"/>
        <end position="13"/>
    </location>
    <ligand>
        <name>NAD(+)</name>
        <dbReference type="ChEBI" id="CHEBI:57540"/>
    </ligand>
</feature>
<dbReference type="GO" id="GO:0051287">
    <property type="term" value="F:NAD binding"/>
    <property type="evidence" value="ECO:0007669"/>
    <property type="project" value="InterPro"/>
</dbReference>
<dbReference type="GO" id="GO:0050661">
    <property type="term" value="F:NADP binding"/>
    <property type="evidence" value="ECO:0007669"/>
    <property type="project" value="InterPro"/>
</dbReference>
<dbReference type="SMART" id="SM00846">
    <property type="entry name" value="Gp_dh_N"/>
    <property type="match status" value="1"/>
</dbReference>
<dbReference type="InterPro" id="IPR020829">
    <property type="entry name" value="GlycerAld_3-P_DH_cat"/>
</dbReference>
<keyword evidence="5" id="KW-0560">Oxidoreductase</keyword>
<accession>A0A6I6MTQ3</accession>
<dbReference type="Proteomes" id="UP000436138">
    <property type="component" value="Chromosome"/>
</dbReference>
<dbReference type="PIRSF" id="PIRSF000149">
    <property type="entry name" value="GAP_DH"/>
    <property type="match status" value="1"/>
</dbReference>
<evidence type="ECO:0000313" key="13">
    <source>
        <dbReference type="Proteomes" id="UP000436138"/>
    </source>
</evidence>
<feature type="binding site" evidence="7">
    <location>
        <position position="183"/>
    </location>
    <ligand>
        <name>D-glyceraldehyde 3-phosphate</name>
        <dbReference type="ChEBI" id="CHEBI:59776"/>
    </ligand>
</feature>
<gene>
    <name evidence="12" type="primary">gap</name>
    <name evidence="12" type="ORF">GQF42_12585</name>
</gene>
<dbReference type="RefSeq" id="WP_158919723.1">
    <property type="nucleotide sequence ID" value="NZ_CP047020.1"/>
</dbReference>
<dbReference type="Gene3D" id="3.40.50.720">
    <property type="entry name" value="NAD(P)-binding Rossmann-like Domain"/>
    <property type="match status" value="1"/>
</dbReference>
<keyword evidence="4 8" id="KW-0547">Nucleotide-binding</keyword>
<evidence type="ECO:0000256" key="4">
    <source>
        <dbReference type="ARBA" id="ARBA00022741"/>
    </source>
</evidence>
<comment type="similarity">
    <text evidence="2 10">Belongs to the glyceraldehyde-3-phosphate dehydrogenase family.</text>
</comment>
<dbReference type="Gene3D" id="3.30.360.10">
    <property type="entry name" value="Dihydrodipicolinate Reductase, domain 2"/>
    <property type="match status" value="1"/>
</dbReference>
<protein>
    <submittedName>
        <fullName evidence="12">Type I glyceraldehyde-3-phosphate dehydrogenase</fullName>
    </submittedName>
</protein>
<feature type="active site" description="Nucleophile" evidence="6">
    <location>
        <position position="153"/>
    </location>
</feature>
<evidence type="ECO:0000256" key="2">
    <source>
        <dbReference type="ARBA" id="ARBA00007406"/>
    </source>
</evidence>
<feature type="binding site" evidence="7">
    <location>
        <begin position="152"/>
        <end position="154"/>
    </location>
    <ligand>
        <name>D-glyceraldehyde 3-phosphate</name>
        <dbReference type="ChEBI" id="CHEBI:59776"/>
    </ligand>
</feature>
<dbReference type="GO" id="GO:0004365">
    <property type="term" value="F:glyceraldehyde-3-phosphate dehydrogenase (NAD+) (phosphorylating) activity"/>
    <property type="evidence" value="ECO:0007669"/>
    <property type="project" value="UniProtKB-ARBA"/>
</dbReference>
<dbReference type="SUPFAM" id="SSF55347">
    <property type="entry name" value="Glyceraldehyde-3-phosphate dehydrogenase-like, C-terminal domain"/>
    <property type="match status" value="1"/>
</dbReference>
<dbReference type="KEGG" id="sbro:GQF42_12585"/>
<dbReference type="SUPFAM" id="SSF51735">
    <property type="entry name" value="NAD(P)-binding Rossmann-fold domains"/>
    <property type="match status" value="1"/>
</dbReference>
<feature type="domain" description="Glyceraldehyde 3-phosphate dehydrogenase NAD(P) binding" evidence="11">
    <location>
        <begin position="3"/>
        <end position="153"/>
    </location>
</feature>
<evidence type="ECO:0000259" key="11">
    <source>
        <dbReference type="SMART" id="SM00846"/>
    </source>
</evidence>
<dbReference type="InterPro" id="IPR020828">
    <property type="entry name" value="GlycerAld_3-P_DH_NAD(P)-bd"/>
</dbReference>
<dbReference type="CDD" id="cd05214">
    <property type="entry name" value="GAPDH_I_N"/>
    <property type="match status" value="1"/>
</dbReference>
<feature type="binding site" evidence="7">
    <location>
        <begin position="211"/>
        <end position="212"/>
    </location>
    <ligand>
        <name>D-glyceraldehyde 3-phosphate</name>
        <dbReference type="ChEBI" id="CHEBI:59776"/>
    </ligand>
</feature>
<keyword evidence="8" id="KW-0520">NAD</keyword>
<evidence type="ECO:0000313" key="12">
    <source>
        <dbReference type="EMBL" id="QHA04008.1"/>
    </source>
</evidence>
<dbReference type="EMBL" id="CP047020">
    <property type="protein sequence ID" value="QHA04008.1"/>
    <property type="molecule type" value="Genomic_DNA"/>
</dbReference>
<reference evidence="12 13" key="1">
    <citation type="submission" date="2019-12" db="EMBL/GenBank/DDBJ databases">
        <title>Streptomyces sp. strain T44 isolated from rhizosphere soil of Broussonetia papyrifera.</title>
        <authorList>
            <person name="Mo P."/>
        </authorList>
    </citation>
    <scope>NUCLEOTIDE SEQUENCE [LARGE SCALE GENOMIC DNA]</scope>
    <source>
        <strain evidence="12 13">T44</strain>
    </source>
</reference>